<dbReference type="GO" id="GO:0005524">
    <property type="term" value="F:ATP binding"/>
    <property type="evidence" value="ECO:0007669"/>
    <property type="project" value="UniProtKB-KW"/>
</dbReference>
<dbReference type="RefSeq" id="WP_090252983.1">
    <property type="nucleotide sequence ID" value="NZ_FOAA01000007.1"/>
</dbReference>
<gene>
    <name evidence="6" type="ORF">SAMN05444515_10740</name>
</gene>
<dbReference type="EMBL" id="FOAA01000007">
    <property type="protein sequence ID" value="SEK94859.1"/>
    <property type="molecule type" value="Genomic_DNA"/>
</dbReference>
<dbReference type="GO" id="GO:0015192">
    <property type="term" value="F:L-phenylalanine transmembrane transporter activity"/>
    <property type="evidence" value="ECO:0007669"/>
    <property type="project" value="TreeGrafter"/>
</dbReference>
<evidence type="ECO:0000313" key="6">
    <source>
        <dbReference type="EMBL" id="SEK94859.1"/>
    </source>
</evidence>
<dbReference type="InterPro" id="IPR003593">
    <property type="entry name" value="AAA+_ATPase"/>
</dbReference>
<dbReference type="GO" id="GO:1903805">
    <property type="term" value="P:L-valine import across plasma membrane"/>
    <property type="evidence" value="ECO:0007669"/>
    <property type="project" value="TreeGrafter"/>
</dbReference>
<dbReference type="Pfam" id="PF00005">
    <property type="entry name" value="ABC_tran"/>
    <property type="match status" value="1"/>
</dbReference>
<name>A0A1H7L7A4_9GAMM</name>
<dbReference type="GO" id="GO:0005886">
    <property type="term" value="C:plasma membrane"/>
    <property type="evidence" value="ECO:0007669"/>
    <property type="project" value="TreeGrafter"/>
</dbReference>
<dbReference type="SMART" id="SM00382">
    <property type="entry name" value="AAA"/>
    <property type="match status" value="1"/>
</dbReference>
<dbReference type="InterPro" id="IPR003439">
    <property type="entry name" value="ABC_transporter-like_ATP-bd"/>
</dbReference>
<feature type="domain" description="ABC transporter" evidence="5">
    <location>
        <begin position="25"/>
        <end position="272"/>
    </location>
</feature>
<dbReference type="PROSITE" id="PS50893">
    <property type="entry name" value="ABC_TRANSPORTER_2"/>
    <property type="match status" value="1"/>
</dbReference>
<dbReference type="Gene3D" id="3.40.50.300">
    <property type="entry name" value="P-loop containing nucleotide triphosphate hydrolases"/>
    <property type="match status" value="1"/>
</dbReference>
<evidence type="ECO:0000256" key="3">
    <source>
        <dbReference type="ARBA" id="ARBA00022840"/>
    </source>
</evidence>
<evidence type="ECO:0000256" key="1">
    <source>
        <dbReference type="ARBA" id="ARBA00022448"/>
    </source>
</evidence>
<dbReference type="GO" id="GO:0042941">
    <property type="term" value="P:D-alanine transmembrane transport"/>
    <property type="evidence" value="ECO:0007669"/>
    <property type="project" value="TreeGrafter"/>
</dbReference>
<dbReference type="GO" id="GO:0016887">
    <property type="term" value="F:ATP hydrolysis activity"/>
    <property type="evidence" value="ECO:0007669"/>
    <property type="project" value="InterPro"/>
</dbReference>
<evidence type="ECO:0000313" key="7">
    <source>
        <dbReference type="Proteomes" id="UP000199256"/>
    </source>
</evidence>
<dbReference type="CDD" id="cd03219">
    <property type="entry name" value="ABC_Mj1267_LivG_branched"/>
    <property type="match status" value="1"/>
</dbReference>
<dbReference type="InterPro" id="IPR032823">
    <property type="entry name" value="BCA_ABC_TP_C"/>
</dbReference>
<dbReference type="Proteomes" id="UP000199256">
    <property type="component" value="Unassembled WGS sequence"/>
</dbReference>
<dbReference type="STRING" id="1396821.SAMN05444515_10740"/>
<feature type="region of interest" description="Disordered" evidence="4">
    <location>
        <begin position="1"/>
        <end position="20"/>
    </location>
</feature>
<dbReference type="FunFam" id="3.40.50.300:FF:000421">
    <property type="entry name" value="Branched-chain amino acid ABC transporter ATP-binding protein"/>
    <property type="match status" value="1"/>
</dbReference>
<keyword evidence="3 6" id="KW-0067">ATP-binding</keyword>
<dbReference type="GO" id="GO:0005304">
    <property type="term" value="F:L-valine transmembrane transporter activity"/>
    <property type="evidence" value="ECO:0007669"/>
    <property type="project" value="TreeGrafter"/>
</dbReference>
<evidence type="ECO:0000256" key="4">
    <source>
        <dbReference type="SAM" id="MobiDB-lite"/>
    </source>
</evidence>
<dbReference type="GO" id="GO:0015188">
    <property type="term" value="F:L-isoleucine transmembrane transporter activity"/>
    <property type="evidence" value="ECO:0007669"/>
    <property type="project" value="TreeGrafter"/>
</dbReference>
<dbReference type="InterPro" id="IPR027417">
    <property type="entry name" value="P-loop_NTPase"/>
</dbReference>
<dbReference type="SUPFAM" id="SSF52540">
    <property type="entry name" value="P-loop containing nucleoside triphosphate hydrolases"/>
    <property type="match status" value="1"/>
</dbReference>
<keyword evidence="2" id="KW-0547">Nucleotide-binding</keyword>
<dbReference type="OrthoDB" id="9805514at2"/>
<dbReference type="InterPro" id="IPR051120">
    <property type="entry name" value="ABC_AA/LPS_Transport"/>
</dbReference>
<dbReference type="AlphaFoldDB" id="A0A1H7L7A4"/>
<organism evidence="6 7">
    <name type="scientific">Ectothiorhodospira marina</name>
    <dbReference type="NCBI Taxonomy" id="1396821"/>
    <lineage>
        <taxon>Bacteria</taxon>
        <taxon>Pseudomonadati</taxon>
        <taxon>Pseudomonadota</taxon>
        <taxon>Gammaproteobacteria</taxon>
        <taxon>Chromatiales</taxon>
        <taxon>Ectothiorhodospiraceae</taxon>
        <taxon>Ectothiorhodospira</taxon>
    </lineage>
</organism>
<protein>
    <submittedName>
        <fullName evidence="6">Branched-chain amino acid transport system ATP-binding protein</fullName>
    </submittedName>
</protein>
<dbReference type="GO" id="GO:0015808">
    <property type="term" value="P:L-alanine transport"/>
    <property type="evidence" value="ECO:0007669"/>
    <property type="project" value="TreeGrafter"/>
</dbReference>
<proteinExistence type="predicted"/>
<accession>A0A1H7L7A4</accession>
<dbReference type="Pfam" id="PF12399">
    <property type="entry name" value="BCA_ABC_TP_C"/>
    <property type="match status" value="1"/>
</dbReference>
<keyword evidence="7" id="KW-1185">Reference proteome</keyword>
<keyword evidence="1" id="KW-0813">Transport</keyword>
<dbReference type="PANTHER" id="PTHR45772">
    <property type="entry name" value="CONSERVED COMPONENT OF ABC TRANSPORTER FOR NATURAL AMINO ACIDS-RELATED"/>
    <property type="match status" value="1"/>
</dbReference>
<dbReference type="PANTHER" id="PTHR45772:SF7">
    <property type="entry name" value="AMINO ACID ABC TRANSPORTER ATP-BINDING PROTEIN"/>
    <property type="match status" value="1"/>
</dbReference>
<reference evidence="7" key="1">
    <citation type="submission" date="2016-10" db="EMBL/GenBank/DDBJ databases">
        <authorList>
            <person name="Varghese N."/>
            <person name="Submissions S."/>
        </authorList>
    </citation>
    <scope>NUCLEOTIDE SEQUENCE [LARGE SCALE GENOMIC DNA]</scope>
    <source>
        <strain evidence="7">DSM 241</strain>
    </source>
</reference>
<evidence type="ECO:0000256" key="2">
    <source>
        <dbReference type="ARBA" id="ARBA00022741"/>
    </source>
</evidence>
<dbReference type="GO" id="GO:1903806">
    <property type="term" value="P:L-isoleucine import across plasma membrane"/>
    <property type="evidence" value="ECO:0007669"/>
    <property type="project" value="TreeGrafter"/>
</dbReference>
<sequence length="272" mass="29605">MHAVPSQNDPVEPDEEKGRRAGADLAVLSLSKAFGGVHAVEDLTFHIRAGAIHAVIGPNGAGKTTLFNLITGLYQPDRGEVLLDGQPIQGMAPERLARRGMSRTFQNLQVCMNMSAVENVMLGRHLHLKRNFLAALLRWPSLRRSEQACREKARELLRFVGCEAYLEAEASAMPYGALKRLEIARALATEPGILLLDEPAAGLNSAETAALERLVVRIADQGVTVVLVEHDMKLVMAISHQVLVLDYGRKLAEGTPEEVRHNPDVIAAYLGG</sequence>
<evidence type="ECO:0000259" key="5">
    <source>
        <dbReference type="PROSITE" id="PS50893"/>
    </source>
</evidence>